<protein>
    <submittedName>
        <fullName evidence="2">Uncharacterized protein</fullName>
    </submittedName>
</protein>
<feature type="region of interest" description="Disordered" evidence="1">
    <location>
        <begin position="43"/>
        <end position="63"/>
    </location>
</feature>
<keyword evidence="3" id="KW-1185">Reference proteome</keyword>
<comment type="caution">
    <text evidence="2">The sequence shown here is derived from an EMBL/GenBank/DDBJ whole genome shotgun (WGS) entry which is preliminary data.</text>
</comment>
<evidence type="ECO:0000313" key="2">
    <source>
        <dbReference type="EMBL" id="KAG0497374.1"/>
    </source>
</evidence>
<feature type="compositionally biased region" description="Basic residues" evidence="1">
    <location>
        <begin position="7"/>
        <end position="19"/>
    </location>
</feature>
<dbReference type="Proteomes" id="UP000636800">
    <property type="component" value="Chromosome 1"/>
</dbReference>
<evidence type="ECO:0000313" key="3">
    <source>
        <dbReference type="Proteomes" id="UP000636800"/>
    </source>
</evidence>
<accession>A0A835RSR3</accession>
<sequence length="63" mass="7484">MEEKTVAKKYSRTPKRAITQRRERSSVRLTGLVRRRLQLKEPHQIPFSDCRRQGSKHNPLGRN</sequence>
<organism evidence="2 3">
    <name type="scientific">Vanilla planifolia</name>
    <name type="common">Vanilla</name>
    <dbReference type="NCBI Taxonomy" id="51239"/>
    <lineage>
        <taxon>Eukaryota</taxon>
        <taxon>Viridiplantae</taxon>
        <taxon>Streptophyta</taxon>
        <taxon>Embryophyta</taxon>
        <taxon>Tracheophyta</taxon>
        <taxon>Spermatophyta</taxon>
        <taxon>Magnoliopsida</taxon>
        <taxon>Liliopsida</taxon>
        <taxon>Asparagales</taxon>
        <taxon>Orchidaceae</taxon>
        <taxon>Vanilloideae</taxon>
        <taxon>Vanilleae</taxon>
        <taxon>Vanilla</taxon>
    </lineage>
</organism>
<name>A0A835RSR3_VANPL</name>
<proteinExistence type="predicted"/>
<dbReference type="OrthoDB" id="8113227at2759"/>
<dbReference type="EMBL" id="JADCNL010000001">
    <property type="protein sequence ID" value="KAG0497374.1"/>
    <property type="molecule type" value="Genomic_DNA"/>
</dbReference>
<dbReference type="AlphaFoldDB" id="A0A835RSR3"/>
<evidence type="ECO:0000256" key="1">
    <source>
        <dbReference type="SAM" id="MobiDB-lite"/>
    </source>
</evidence>
<reference evidence="2 3" key="1">
    <citation type="journal article" date="2020" name="Nat. Food">
        <title>A phased Vanilla planifolia genome enables genetic improvement of flavour and production.</title>
        <authorList>
            <person name="Hasing T."/>
            <person name="Tang H."/>
            <person name="Brym M."/>
            <person name="Khazi F."/>
            <person name="Huang T."/>
            <person name="Chambers A.H."/>
        </authorList>
    </citation>
    <scope>NUCLEOTIDE SEQUENCE [LARGE SCALE GENOMIC DNA]</scope>
    <source>
        <tissue evidence="2">Leaf</tissue>
    </source>
</reference>
<gene>
    <name evidence="2" type="ORF">HPP92_002065</name>
</gene>
<feature type="region of interest" description="Disordered" evidence="1">
    <location>
        <begin position="1"/>
        <end position="24"/>
    </location>
</feature>